<evidence type="ECO:0000256" key="5">
    <source>
        <dbReference type="ARBA" id="ARBA00023244"/>
    </source>
</evidence>
<feature type="binding site" evidence="7">
    <location>
        <position position="194"/>
    </location>
    <ligand>
        <name>Fe(2+)</name>
        <dbReference type="ChEBI" id="CHEBI:29033"/>
    </ligand>
</feature>
<organism evidence="9 11">
    <name type="scientific">Orientia tsutsugamushi str. Gilliam</name>
    <dbReference type="NCBI Taxonomy" id="1359184"/>
    <lineage>
        <taxon>Bacteria</taxon>
        <taxon>Pseudomonadati</taxon>
        <taxon>Pseudomonadota</taxon>
        <taxon>Alphaproteobacteria</taxon>
        <taxon>Rickettsiales</taxon>
        <taxon>Rickettsiaceae</taxon>
        <taxon>Rickettsieae</taxon>
        <taxon>Orientia</taxon>
    </lineage>
</organism>
<dbReference type="SUPFAM" id="SSF53800">
    <property type="entry name" value="Chelatase"/>
    <property type="match status" value="1"/>
</dbReference>
<comment type="catalytic activity">
    <reaction evidence="6">
        <text>Fe-coproporphyrin III + 2 H(+) = coproporphyrin III + Fe(2+)</text>
        <dbReference type="Rhea" id="RHEA:49572"/>
        <dbReference type="ChEBI" id="CHEBI:15378"/>
        <dbReference type="ChEBI" id="CHEBI:29033"/>
        <dbReference type="ChEBI" id="CHEBI:68438"/>
        <dbReference type="ChEBI" id="CHEBI:131725"/>
        <dbReference type="EC" id="4.99.1.9"/>
    </reaction>
    <physiologicalReaction direction="right-to-left" evidence="6">
        <dbReference type="Rhea" id="RHEA:49574"/>
    </physiologicalReaction>
</comment>
<dbReference type="Pfam" id="PF00762">
    <property type="entry name" value="Ferrochelatase"/>
    <property type="match status" value="1"/>
</dbReference>
<dbReference type="PANTHER" id="PTHR11108">
    <property type="entry name" value="FERROCHELATASE"/>
    <property type="match status" value="1"/>
</dbReference>
<dbReference type="GO" id="GO:0005737">
    <property type="term" value="C:cytoplasm"/>
    <property type="evidence" value="ECO:0007669"/>
    <property type="project" value="UniProtKB-SubCell"/>
</dbReference>
<dbReference type="Proteomes" id="UP000033769">
    <property type="component" value="Unassembled WGS sequence"/>
</dbReference>
<evidence type="ECO:0000256" key="2">
    <source>
        <dbReference type="ARBA" id="ARBA00023004"/>
    </source>
</evidence>
<name>A0A0F3MC32_ORITS</name>
<feature type="binding site" evidence="7">
    <location>
        <position position="274"/>
    </location>
    <ligand>
        <name>Fe(2+)</name>
        <dbReference type="ChEBI" id="CHEBI:29033"/>
    </ligand>
</feature>
<comment type="subcellular location">
    <subcellularLocation>
        <location evidence="7 8">Cytoplasm</location>
    </subcellularLocation>
</comment>
<reference evidence="10" key="3">
    <citation type="submission" date="2018-03" db="EMBL/GenBank/DDBJ databases">
        <authorList>
            <person name="Keele B.F."/>
        </authorList>
    </citation>
    <scope>NUCLEOTIDE SEQUENCE [LARGE SCALE GENOMIC DNA]</scope>
    <source>
        <strain evidence="10">Gilliam</strain>
    </source>
</reference>
<dbReference type="GO" id="GO:0004325">
    <property type="term" value="F:ferrochelatase activity"/>
    <property type="evidence" value="ECO:0007669"/>
    <property type="project" value="UniProtKB-UniRule"/>
</dbReference>
<dbReference type="InterPro" id="IPR033644">
    <property type="entry name" value="Ferrochelatase_C"/>
</dbReference>
<sequence length="344" mass="39151">MSNEKKIAIVLLNLGGPDKIESVKQFLFNLFYDKHIVQLPNPFRFLVAKIIASVRNKSSQKIYNKIGGKSPILFQTTLQAEALRIKLKNKLLHPYKIFIAMRYWNPLIHEVVSQIKEYQPSKVILLPLYPQFSTSTTLSAIEEFKNSLLKNKFSCLVKTVCCYPVNKGLVNGYSSIIKNCTNDFSNTVLLFSAHGLPKKFITQGDPYQWQIENSVKSIVKKLNVKGLYWKISYQSKIGPLKWLEPDTKSEIIYAAKSKKNIIIVPISFVSEHVETLVELDIDYSSIAKHYGVSYCRAETVGVNDLFINGIVDIILKAINSNDDVISGNCDKICPQKFIQCIYKR</sequence>
<dbReference type="CDD" id="cd00419">
    <property type="entry name" value="Ferrochelatase_C"/>
    <property type="match status" value="1"/>
</dbReference>
<evidence type="ECO:0000256" key="4">
    <source>
        <dbReference type="ARBA" id="ARBA00023239"/>
    </source>
</evidence>
<comment type="function">
    <text evidence="7 8">Catalyzes the ferrous insertion into protoporphyrin IX.</text>
</comment>
<reference evidence="12" key="2">
    <citation type="submission" date="2018-03" db="EMBL/GenBank/DDBJ databases">
        <authorList>
            <person name="Batty M. E."/>
            <person name="Batty M E."/>
        </authorList>
    </citation>
    <scope>NUCLEOTIDE SEQUENCE [LARGE SCALE GENOMIC DNA]</scope>
    <source>
        <strain evidence="12">Gilliam</strain>
    </source>
</reference>
<keyword evidence="2 7" id="KW-0408">Iron</keyword>
<keyword evidence="7" id="KW-0479">Metal-binding</keyword>
<dbReference type="Proteomes" id="UP000244959">
    <property type="component" value="Chromosome I"/>
</dbReference>
<dbReference type="Gene3D" id="3.40.50.1400">
    <property type="match status" value="2"/>
</dbReference>
<dbReference type="GO" id="GO:0046872">
    <property type="term" value="F:metal ion binding"/>
    <property type="evidence" value="ECO:0007669"/>
    <property type="project" value="UniProtKB-KW"/>
</dbReference>
<comment type="catalytic activity">
    <reaction evidence="7 8">
        <text>heme b + 2 H(+) = protoporphyrin IX + Fe(2+)</text>
        <dbReference type="Rhea" id="RHEA:22584"/>
        <dbReference type="ChEBI" id="CHEBI:15378"/>
        <dbReference type="ChEBI" id="CHEBI:29033"/>
        <dbReference type="ChEBI" id="CHEBI:57306"/>
        <dbReference type="ChEBI" id="CHEBI:60344"/>
        <dbReference type="EC" id="4.98.1.1"/>
    </reaction>
</comment>
<evidence type="ECO:0000256" key="6">
    <source>
        <dbReference type="ARBA" id="ARBA00024536"/>
    </source>
</evidence>
<dbReference type="PROSITE" id="PS00534">
    <property type="entry name" value="FERROCHELATASE"/>
    <property type="match status" value="1"/>
</dbReference>
<comment type="similarity">
    <text evidence="1 7 8">Belongs to the ferrochelatase family.</text>
</comment>
<evidence type="ECO:0000256" key="1">
    <source>
        <dbReference type="ARBA" id="ARBA00007718"/>
    </source>
</evidence>
<proteinExistence type="inferred from homology"/>
<evidence type="ECO:0000313" key="11">
    <source>
        <dbReference type="Proteomes" id="UP000033769"/>
    </source>
</evidence>
<dbReference type="EMBL" id="LANO01000009">
    <property type="protein sequence ID" value="KJV53315.1"/>
    <property type="molecule type" value="Genomic_DNA"/>
</dbReference>
<dbReference type="HAMAP" id="MF_00323">
    <property type="entry name" value="Ferrochelatase"/>
    <property type="match status" value="1"/>
</dbReference>
<accession>A0A0F3MC32</accession>
<keyword evidence="5 7" id="KW-0627">Porphyrin biosynthesis</keyword>
<gene>
    <name evidence="7 9" type="primary">hemH</name>
    <name evidence="10" type="ORF">GILLIAM_01771</name>
    <name evidence="9" type="ORF">OTSGILL_0848</name>
</gene>
<evidence type="ECO:0000256" key="7">
    <source>
        <dbReference type="HAMAP-Rule" id="MF_00323"/>
    </source>
</evidence>
<dbReference type="EC" id="4.98.1.1" evidence="7 8"/>
<dbReference type="InterPro" id="IPR019772">
    <property type="entry name" value="Ferrochelatase_AS"/>
</dbReference>
<dbReference type="PANTHER" id="PTHR11108:SF1">
    <property type="entry name" value="FERROCHELATASE, MITOCHONDRIAL"/>
    <property type="match status" value="1"/>
</dbReference>
<dbReference type="InterPro" id="IPR033659">
    <property type="entry name" value="Ferrochelatase_N"/>
</dbReference>
<keyword evidence="4 7" id="KW-0456">Lyase</keyword>
<protein>
    <recommendedName>
        <fullName evidence="7 8">Ferrochelatase</fullName>
        <ecNumber evidence="7 8">4.98.1.1</ecNumber>
    </recommendedName>
    <alternativeName>
        <fullName evidence="7">Heme synthase</fullName>
    </alternativeName>
    <alternativeName>
        <fullName evidence="7">Protoheme ferro-lyase</fullName>
    </alternativeName>
</protein>
<dbReference type="PATRIC" id="fig|1359184.3.peg.3248"/>
<dbReference type="EMBL" id="LS398551">
    <property type="protein sequence ID" value="SPR08793.1"/>
    <property type="molecule type" value="Genomic_DNA"/>
</dbReference>
<dbReference type="GO" id="GO:0006783">
    <property type="term" value="P:heme biosynthetic process"/>
    <property type="evidence" value="ECO:0007669"/>
    <property type="project" value="UniProtKB-UniRule"/>
</dbReference>
<dbReference type="AlphaFoldDB" id="A0A0F3MC32"/>
<dbReference type="CDD" id="cd03411">
    <property type="entry name" value="Ferrochelatase_N"/>
    <property type="match status" value="1"/>
</dbReference>
<keyword evidence="12" id="KW-1185">Reference proteome</keyword>
<dbReference type="InterPro" id="IPR001015">
    <property type="entry name" value="Ferrochelatase"/>
</dbReference>
<keyword evidence="3 7" id="KW-0350">Heme biosynthesis</keyword>
<dbReference type="NCBIfam" id="TIGR00109">
    <property type="entry name" value="hemH"/>
    <property type="match status" value="1"/>
</dbReference>
<keyword evidence="7 8" id="KW-0963">Cytoplasm</keyword>
<evidence type="ECO:0000313" key="12">
    <source>
        <dbReference type="Proteomes" id="UP000244959"/>
    </source>
</evidence>
<evidence type="ECO:0000256" key="8">
    <source>
        <dbReference type="RuleBase" id="RU000607"/>
    </source>
</evidence>
<comment type="pathway">
    <text evidence="7 8">Porphyrin-containing compound metabolism; protoheme biosynthesis; protoheme from protoporphyrin-IX: step 1/1.</text>
</comment>
<evidence type="ECO:0000313" key="10">
    <source>
        <dbReference type="EMBL" id="SPR08793.1"/>
    </source>
</evidence>
<reference evidence="9 11" key="1">
    <citation type="submission" date="2015-02" db="EMBL/GenBank/DDBJ databases">
        <title>Genome Sequencing of Rickettsiales.</title>
        <authorList>
            <person name="Daugherty S.C."/>
            <person name="Su Q."/>
            <person name="Abolude K."/>
            <person name="Beier-Sexton M."/>
            <person name="Carlyon J.A."/>
            <person name="Carter R."/>
            <person name="Day N.P."/>
            <person name="Dumler S.J."/>
            <person name="Dyachenko V."/>
            <person name="Godinez A."/>
            <person name="Kurtti T.J."/>
            <person name="Lichay M."/>
            <person name="Mullins K.E."/>
            <person name="Ott S."/>
            <person name="Pappas-Brown V."/>
            <person name="Paris D.H."/>
            <person name="Patel P."/>
            <person name="Richards A.L."/>
            <person name="Sadzewicz L."/>
            <person name="Sears K."/>
            <person name="Seidman D."/>
            <person name="Sengamalay N."/>
            <person name="Stenos J."/>
            <person name="Tallon L.J."/>
            <person name="Vincent G."/>
            <person name="Fraser C.M."/>
            <person name="Munderloh U."/>
            <person name="Dunning-Hotopp J.C."/>
        </authorList>
    </citation>
    <scope>NUCLEOTIDE SEQUENCE [LARGE SCALE GENOMIC DNA]</scope>
    <source>
        <strain evidence="9 11">Gilliam</strain>
    </source>
</reference>
<evidence type="ECO:0000256" key="3">
    <source>
        <dbReference type="ARBA" id="ARBA00023133"/>
    </source>
</evidence>
<evidence type="ECO:0000313" key="9">
    <source>
        <dbReference type="EMBL" id="KJV53315.1"/>
    </source>
</evidence>
<dbReference type="RefSeq" id="WP_047220430.1">
    <property type="nucleotide sequence ID" value="NZ_LS398551.1"/>
</dbReference>
<dbReference type="UniPathway" id="UPA00252">
    <property type="reaction ID" value="UER00325"/>
</dbReference>